<organism evidence="2 3">
    <name type="scientific">Streptomyces nigra</name>
    <dbReference type="NCBI Taxonomy" id="1827580"/>
    <lineage>
        <taxon>Bacteria</taxon>
        <taxon>Bacillati</taxon>
        <taxon>Actinomycetota</taxon>
        <taxon>Actinomycetes</taxon>
        <taxon>Kitasatosporales</taxon>
        <taxon>Streptomycetaceae</taxon>
        <taxon>Streptomyces</taxon>
    </lineage>
</organism>
<evidence type="ECO:0000313" key="2">
    <source>
        <dbReference type="EMBL" id="WTO85172.1"/>
    </source>
</evidence>
<keyword evidence="1" id="KW-0472">Membrane</keyword>
<feature type="transmembrane region" description="Helical" evidence="1">
    <location>
        <begin position="144"/>
        <end position="167"/>
    </location>
</feature>
<feature type="transmembrane region" description="Helical" evidence="1">
    <location>
        <begin position="187"/>
        <end position="206"/>
    </location>
</feature>
<keyword evidence="1" id="KW-0812">Transmembrane</keyword>
<gene>
    <name evidence="2" type="ORF">OHU27_23200</name>
</gene>
<evidence type="ECO:0000313" key="3">
    <source>
        <dbReference type="Proteomes" id="UP001622690"/>
    </source>
</evidence>
<sequence>MPQFAPPGRAAQWFGAVRPDAAAAKSVAVGALAALGSQLGLLFVVLAVGAQFLPDENTGTFGDWLPATVWMAGLALRGTLGLSLEEQAQSWGADEVAGQGEIGLTLQLLLFTGTALLAVWWFARRGERRLAADTWARVAGRSATGALVYALAMTVLALATHSSAVFGMDTGELETTSVDMGLAVWPLLPYTLVFVLLADLAARASVRHADLGALPGAFAGRLGAWRAPFVAAGTVSVVLLGVGALTAVGYAVFGDTDDLSAGAVFALVLVTIVNSAVWLAGVGLGVTIGGTLDGAAGIDSFFGAGSTRALEDSKSGLLTGGMPWGAYLLLLVVVLTVVVTAVRQGLGHDPRERLLGGLWRFAVAMAVVWMPLGLVSTVGAAVEGDVSTGGAFGGASGSAHGTVSVGLSLVGVLFISLLWGALLVVGAQFLTRQLVSVFPGAAVRVLRLPGGPVHPQWAALLADAAHRKGRPVPARLEGALSEPLACPPLATGSKRARLTGIGLIAAVVLGGGGTAAWAVVDSQVYGPEGAVEDYFEALTEGRAEDVLELLGATDSGPLLTQAVLDRQRKAAPMTGVSIGEVEESEDMAAVTVTYTVDGDEYETVVHLVADKEDRHHGLWRRWRVLGGLGQVELTASSVLGKAQVNGVTVPLDEGPTEVTVFPGSVTVDGVSTAHVAANGGGTVVVGPGETEVVDELRAGLTGKGERAAQQAVLTELKECVERSTSLEPDDCPISPDGYFWGDDAEDVKWTQKSEPSLQTELAEDGTVTVSGELDLEVAWTDVSFDVEEKMEDTCTSSFSATVDLSGTTPSVSFDEYY</sequence>
<feature type="transmembrane region" description="Helical" evidence="1">
    <location>
        <begin position="286"/>
        <end position="304"/>
    </location>
</feature>
<feature type="transmembrane region" description="Helical" evidence="1">
    <location>
        <begin position="227"/>
        <end position="253"/>
    </location>
</feature>
<feature type="transmembrane region" description="Helical" evidence="1">
    <location>
        <begin position="358"/>
        <end position="382"/>
    </location>
</feature>
<name>A0ABZ1J1B9_9ACTN</name>
<keyword evidence="1" id="KW-1133">Transmembrane helix</keyword>
<dbReference type="EMBL" id="CP108125">
    <property type="protein sequence ID" value="WTO85172.1"/>
    <property type="molecule type" value="Genomic_DNA"/>
</dbReference>
<protein>
    <recommendedName>
        <fullName evidence="4">DUF4878 domain-containing protein</fullName>
    </recommendedName>
</protein>
<accession>A0ABZ1J1B9</accession>
<feature type="transmembrane region" description="Helical" evidence="1">
    <location>
        <begin position="104"/>
        <end position="123"/>
    </location>
</feature>
<feature type="transmembrane region" description="Helical" evidence="1">
    <location>
        <begin position="27"/>
        <end position="52"/>
    </location>
</feature>
<proteinExistence type="predicted"/>
<keyword evidence="3" id="KW-1185">Reference proteome</keyword>
<feature type="transmembrane region" description="Helical" evidence="1">
    <location>
        <begin position="498"/>
        <end position="520"/>
    </location>
</feature>
<feature type="transmembrane region" description="Helical" evidence="1">
    <location>
        <begin position="259"/>
        <end position="279"/>
    </location>
</feature>
<dbReference type="RefSeq" id="WP_406258742.1">
    <property type="nucleotide sequence ID" value="NZ_CP108125.1"/>
</dbReference>
<evidence type="ECO:0000256" key="1">
    <source>
        <dbReference type="SAM" id="Phobius"/>
    </source>
</evidence>
<feature type="transmembrane region" description="Helical" evidence="1">
    <location>
        <begin position="402"/>
        <end position="425"/>
    </location>
</feature>
<reference evidence="2 3" key="1">
    <citation type="submission" date="2022-10" db="EMBL/GenBank/DDBJ databases">
        <title>The complete genomes of actinobacterial strains from the NBC collection.</title>
        <authorList>
            <person name="Joergensen T.S."/>
            <person name="Alvarez Arevalo M."/>
            <person name="Sterndorff E.B."/>
            <person name="Faurdal D."/>
            <person name="Vuksanovic O."/>
            <person name="Mourched A.-S."/>
            <person name="Charusanti P."/>
            <person name="Shaw S."/>
            <person name="Blin K."/>
            <person name="Weber T."/>
        </authorList>
    </citation>
    <scope>NUCLEOTIDE SEQUENCE [LARGE SCALE GENOMIC DNA]</scope>
    <source>
        <strain evidence="2 3">NBC_00206</strain>
    </source>
</reference>
<feature type="transmembrane region" description="Helical" evidence="1">
    <location>
        <begin position="324"/>
        <end position="346"/>
    </location>
</feature>
<dbReference type="Proteomes" id="UP001622690">
    <property type="component" value="Chromosome"/>
</dbReference>
<evidence type="ECO:0008006" key="4">
    <source>
        <dbReference type="Google" id="ProtNLM"/>
    </source>
</evidence>